<evidence type="ECO:0000256" key="1">
    <source>
        <dbReference type="ARBA" id="ARBA00023002"/>
    </source>
</evidence>
<dbReference type="Proteomes" id="UP000198775">
    <property type="component" value="Unassembled WGS sequence"/>
</dbReference>
<proteinExistence type="predicted"/>
<dbReference type="RefSeq" id="WP_092660469.1">
    <property type="nucleotide sequence ID" value="NZ_FOCX01000010.1"/>
</dbReference>
<reference evidence="5" key="1">
    <citation type="submission" date="2016-10" db="EMBL/GenBank/DDBJ databases">
        <authorList>
            <person name="Varghese N."/>
            <person name="Submissions S."/>
        </authorList>
    </citation>
    <scope>NUCLEOTIDE SEQUENCE [LARGE SCALE GENOMIC DNA]</scope>
    <source>
        <strain evidence="5">IBRC-M 10043</strain>
    </source>
</reference>
<dbReference type="Gene3D" id="3.40.50.1970">
    <property type="match status" value="1"/>
</dbReference>
<evidence type="ECO:0000259" key="3">
    <source>
        <dbReference type="Pfam" id="PF25137"/>
    </source>
</evidence>
<dbReference type="GO" id="GO:0046872">
    <property type="term" value="F:metal ion binding"/>
    <property type="evidence" value="ECO:0007669"/>
    <property type="project" value="InterPro"/>
</dbReference>
<feature type="domain" description="Alcohol dehydrogenase iron-type/glycerol dehydrogenase GldA" evidence="2">
    <location>
        <begin position="17"/>
        <end position="192"/>
    </location>
</feature>
<dbReference type="InterPro" id="IPR039697">
    <property type="entry name" value="Alcohol_dehydrogenase_Fe"/>
</dbReference>
<dbReference type="Pfam" id="PF25137">
    <property type="entry name" value="ADH_Fe_C"/>
    <property type="match status" value="1"/>
</dbReference>
<evidence type="ECO:0000313" key="4">
    <source>
        <dbReference type="EMBL" id="SEO28289.1"/>
    </source>
</evidence>
<dbReference type="OrthoDB" id="57329at2157"/>
<name>A0A1H8NFM6_9EURY</name>
<feature type="domain" description="Fe-containing alcohol dehydrogenase-like C-terminal" evidence="3">
    <location>
        <begin position="206"/>
        <end position="401"/>
    </location>
</feature>
<dbReference type="InterPro" id="IPR056798">
    <property type="entry name" value="ADH_Fe_C"/>
</dbReference>
<dbReference type="Pfam" id="PF00465">
    <property type="entry name" value="Fe-ADH"/>
    <property type="match status" value="1"/>
</dbReference>
<dbReference type="InterPro" id="IPR001670">
    <property type="entry name" value="ADH_Fe/GldA"/>
</dbReference>
<dbReference type="SUPFAM" id="SSF56796">
    <property type="entry name" value="Dehydroquinate synthase-like"/>
    <property type="match status" value="1"/>
</dbReference>
<accession>A0A1H8NFM6</accession>
<organism evidence="4 5">
    <name type="scientific">Halorientalis persicus</name>
    <dbReference type="NCBI Taxonomy" id="1367881"/>
    <lineage>
        <taxon>Archaea</taxon>
        <taxon>Methanobacteriati</taxon>
        <taxon>Methanobacteriota</taxon>
        <taxon>Stenosarchaea group</taxon>
        <taxon>Halobacteria</taxon>
        <taxon>Halobacteriales</taxon>
        <taxon>Haloarculaceae</taxon>
        <taxon>Halorientalis</taxon>
    </lineage>
</organism>
<dbReference type="PANTHER" id="PTHR11496:SF83">
    <property type="entry name" value="HYDROXYACID-OXOACID TRANSHYDROGENASE, MITOCHONDRIAL"/>
    <property type="match status" value="1"/>
</dbReference>
<dbReference type="GO" id="GO:0004022">
    <property type="term" value="F:alcohol dehydrogenase (NAD+) activity"/>
    <property type="evidence" value="ECO:0007669"/>
    <property type="project" value="TreeGrafter"/>
</dbReference>
<sequence length="402" mass="41409">MDDYGDGFRFAYDHGPIRYGRGCVDALADELAGVGVERALVVCGKTVGATAEVIDPVEDGLGEYHGATFAGTTPDKRLGAALAGLEAMRDVDADALVSLGGGSSLDVAKAIAVLAGRDEDPPKLAAELESTGTIAVPDEVPPIVAVPTTLAGADLSMAAGITATPASGLVDEPVGGGLFGQSLMPAALLYDPALFATTPTDVLAGSAMNGFDKAIETLYASTRTAVTDATAKRALELLSEGLPDLRADTDAALDRVVQGIVLAQYGASRPDGMTLSLLHAFGHGLTAGYPVQQGVAHAVIAPHALEYLFEHVDGRRHLLADGLGVDTDGASDDELADAVVSRVAEIRDALELPSSLRAVDGIEQSDLHDIATYTLNDSLLGYAPAELDPTVEDLEGVLREAW</sequence>
<gene>
    <name evidence="4" type="ORF">SAMN05216388_1010134</name>
</gene>
<dbReference type="PANTHER" id="PTHR11496">
    <property type="entry name" value="ALCOHOL DEHYDROGENASE"/>
    <property type="match status" value="1"/>
</dbReference>
<dbReference type="Gene3D" id="1.20.1090.10">
    <property type="entry name" value="Dehydroquinate synthase-like - alpha domain"/>
    <property type="match status" value="1"/>
</dbReference>
<evidence type="ECO:0000313" key="5">
    <source>
        <dbReference type="Proteomes" id="UP000198775"/>
    </source>
</evidence>
<protein>
    <submittedName>
        <fullName evidence="4">Alcohol dehydrogenase, class IV</fullName>
    </submittedName>
</protein>
<keyword evidence="1" id="KW-0560">Oxidoreductase</keyword>
<dbReference type="EMBL" id="FOCX01000010">
    <property type="protein sequence ID" value="SEO28289.1"/>
    <property type="molecule type" value="Genomic_DNA"/>
</dbReference>
<evidence type="ECO:0000259" key="2">
    <source>
        <dbReference type="Pfam" id="PF00465"/>
    </source>
</evidence>
<dbReference type="CDD" id="cd14866">
    <property type="entry name" value="Fe-ADH-like"/>
    <property type="match status" value="1"/>
</dbReference>
<dbReference type="AlphaFoldDB" id="A0A1H8NFM6"/>
<keyword evidence="5" id="KW-1185">Reference proteome</keyword>